<evidence type="ECO:0000256" key="2">
    <source>
        <dbReference type="PIRNR" id="PIRNR037226"/>
    </source>
</evidence>
<protein>
    <recommendedName>
        <fullName evidence="2">Peptidase M20 domain-containing protein 2</fullName>
    </recommendedName>
</protein>
<evidence type="ECO:0000256" key="1">
    <source>
        <dbReference type="ARBA" id="ARBA00006247"/>
    </source>
</evidence>
<keyword evidence="5" id="KW-1185">Reference proteome</keyword>
<dbReference type="PANTHER" id="PTHR30575:SF0">
    <property type="entry name" value="XAA-ARG DIPEPTIDASE"/>
    <property type="match status" value="1"/>
</dbReference>
<dbReference type="AlphaFoldDB" id="A0AAD6V733"/>
<proteinExistence type="inferred from homology"/>
<reference evidence="4" key="1">
    <citation type="submission" date="2023-03" db="EMBL/GenBank/DDBJ databases">
        <title>Massive genome expansion in bonnet fungi (Mycena s.s.) driven by repeated elements and novel gene families across ecological guilds.</title>
        <authorList>
            <consortium name="Lawrence Berkeley National Laboratory"/>
            <person name="Harder C.B."/>
            <person name="Miyauchi S."/>
            <person name="Viragh M."/>
            <person name="Kuo A."/>
            <person name="Thoen E."/>
            <person name="Andreopoulos B."/>
            <person name="Lu D."/>
            <person name="Skrede I."/>
            <person name="Drula E."/>
            <person name="Henrissat B."/>
            <person name="Morin E."/>
            <person name="Kohler A."/>
            <person name="Barry K."/>
            <person name="LaButti K."/>
            <person name="Morin E."/>
            <person name="Salamov A."/>
            <person name="Lipzen A."/>
            <person name="Mereny Z."/>
            <person name="Hegedus B."/>
            <person name="Baldrian P."/>
            <person name="Stursova M."/>
            <person name="Weitz H."/>
            <person name="Taylor A."/>
            <person name="Grigoriev I.V."/>
            <person name="Nagy L.G."/>
            <person name="Martin F."/>
            <person name="Kauserud H."/>
        </authorList>
    </citation>
    <scope>NUCLEOTIDE SEQUENCE</scope>
    <source>
        <strain evidence="4">9144</strain>
    </source>
</reference>
<dbReference type="InterPro" id="IPR011650">
    <property type="entry name" value="Peptidase_M20_dimer"/>
</dbReference>
<dbReference type="SUPFAM" id="SSF55031">
    <property type="entry name" value="Bacterial exopeptidase dimerisation domain"/>
    <property type="match status" value="1"/>
</dbReference>
<accession>A0AAD6V733</accession>
<feature type="domain" description="Peptidase M20 dimerisation" evidence="3">
    <location>
        <begin position="199"/>
        <end position="283"/>
    </location>
</feature>
<comment type="caution">
    <text evidence="4">The sequence shown here is derived from an EMBL/GenBank/DDBJ whole genome shotgun (WGS) entry which is preliminary data.</text>
</comment>
<dbReference type="Pfam" id="PF07687">
    <property type="entry name" value="M20_dimer"/>
    <property type="match status" value="1"/>
</dbReference>
<evidence type="ECO:0000313" key="5">
    <source>
        <dbReference type="Proteomes" id="UP001219525"/>
    </source>
</evidence>
<dbReference type="NCBIfam" id="TIGR01891">
    <property type="entry name" value="amidohydrolases"/>
    <property type="match status" value="1"/>
</dbReference>
<dbReference type="Gene3D" id="3.40.630.10">
    <property type="entry name" value="Zn peptidases"/>
    <property type="match status" value="1"/>
</dbReference>
<dbReference type="Proteomes" id="UP001219525">
    <property type="component" value="Unassembled WGS sequence"/>
</dbReference>
<dbReference type="Gene3D" id="3.30.70.360">
    <property type="match status" value="1"/>
</dbReference>
<dbReference type="SUPFAM" id="SSF53187">
    <property type="entry name" value="Zn-dependent exopeptidases"/>
    <property type="match status" value="1"/>
</dbReference>
<dbReference type="InterPro" id="IPR036264">
    <property type="entry name" value="Bact_exopeptidase_dim_dom"/>
</dbReference>
<dbReference type="PANTHER" id="PTHR30575">
    <property type="entry name" value="PEPTIDASE M20"/>
    <property type="match status" value="1"/>
</dbReference>
<dbReference type="InterPro" id="IPR052030">
    <property type="entry name" value="Peptidase_M20/M20A_hydrolases"/>
</dbReference>
<evidence type="ECO:0000313" key="4">
    <source>
        <dbReference type="EMBL" id="KAJ7201433.1"/>
    </source>
</evidence>
<dbReference type="InterPro" id="IPR002933">
    <property type="entry name" value="Peptidase_M20"/>
</dbReference>
<dbReference type="InterPro" id="IPR017439">
    <property type="entry name" value="Amidohydrolase"/>
</dbReference>
<comment type="similarity">
    <text evidence="1 2">Belongs to the peptidase M20A family.</text>
</comment>
<gene>
    <name evidence="4" type="ORF">GGX14DRAFT_656844</name>
</gene>
<evidence type="ECO:0000259" key="3">
    <source>
        <dbReference type="Pfam" id="PF07687"/>
    </source>
</evidence>
<dbReference type="FunFam" id="3.30.70.360:FF:000004">
    <property type="entry name" value="Peptidase M20 domain-containing protein 2"/>
    <property type="match status" value="1"/>
</dbReference>
<dbReference type="InterPro" id="IPR017144">
    <property type="entry name" value="Xaa-Arg_dipeptidase"/>
</dbReference>
<sequence length="423" mass="45643">MTNSSPLSLVWRPEDTSPAVAVAPGPVYREDILEIIEQTINGLDGELRQLSMDIHDHPELAYEERHAHDVLTAFMAKHGFEVTKQYHLETAWLASYSAPGADGRTIGINSEMDALPRVGHACGHNLIAIAGVAVACAIKAVFEKFKINGKIQLLGTPAEEGAAGKVKLLDCGACSCHPAPGPKGSVSLSSCLARELIEVEYFGHTAHAALSPWEGTNALDAAVLGYNNISALRQQLRPTHRVHGVFEGKDWAANVIPDYAKFICYVRAPTRAEQEQTMKRVLPCFEAAALATGCTVKITNLGAVYDLRQNKALSDEVAHIARSKYGAVDYEWGIKSASTDFGNVTYELPSLHPGFAIPTIVDGGNHTPGFEKAAGTMAAHYACLDVSKALAATGVRVVIDDEFYAKVQKTFEDDKAVRDLVYT</sequence>
<organism evidence="4 5">
    <name type="scientific">Mycena pura</name>
    <dbReference type="NCBI Taxonomy" id="153505"/>
    <lineage>
        <taxon>Eukaryota</taxon>
        <taxon>Fungi</taxon>
        <taxon>Dikarya</taxon>
        <taxon>Basidiomycota</taxon>
        <taxon>Agaricomycotina</taxon>
        <taxon>Agaricomycetes</taxon>
        <taxon>Agaricomycetidae</taxon>
        <taxon>Agaricales</taxon>
        <taxon>Marasmiineae</taxon>
        <taxon>Mycenaceae</taxon>
        <taxon>Mycena</taxon>
    </lineage>
</organism>
<dbReference type="PIRSF" id="PIRSF037226">
    <property type="entry name" value="Amidohydrolase_ACY1L2_prd"/>
    <property type="match status" value="1"/>
</dbReference>
<name>A0AAD6V733_9AGAR</name>
<dbReference type="GO" id="GO:0016805">
    <property type="term" value="F:dipeptidase activity"/>
    <property type="evidence" value="ECO:0007669"/>
    <property type="project" value="InterPro"/>
</dbReference>
<dbReference type="Pfam" id="PF01546">
    <property type="entry name" value="Peptidase_M20"/>
    <property type="match status" value="1"/>
</dbReference>
<dbReference type="EMBL" id="JARJCW010000059">
    <property type="protein sequence ID" value="KAJ7201433.1"/>
    <property type="molecule type" value="Genomic_DNA"/>
</dbReference>
<dbReference type="CDD" id="cd05672">
    <property type="entry name" value="M20_ACY1L2-like"/>
    <property type="match status" value="1"/>
</dbReference>